<evidence type="ECO:0000313" key="1">
    <source>
        <dbReference type="EMBL" id="OHE97702.1"/>
    </source>
</evidence>
<dbReference type="OrthoDB" id="9983560at2759"/>
<gene>
    <name evidence="1" type="ORF">CORC01_06907</name>
</gene>
<evidence type="ECO:0000313" key="2">
    <source>
        <dbReference type="Proteomes" id="UP000176998"/>
    </source>
</evidence>
<reference evidence="1 2" key="1">
    <citation type="submission" date="2016-09" db="EMBL/GenBank/DDBJ databases">
        <authorList>
            <person name="Capua I."/>
            <person name="De Benedictis P."/>
            <person name="Joannis T."/>
            <person name="Lombin L.H."/>
            <person name="Cattoli G."/>
        </authorList>
    </citation>
    <scope>NUCLEOTIDE SEQUENCE [LARGE SCALE GENOMIC DNA]</scope>
    <source>
        <strain evidence="1 2">IMI 309357</strain>
    </source>
</reference>
<organism evidence="1 2">
    <name type="scientific">Colletotrichum orchidophilum</name>
    <dbReference type="NCBI Taxonomy" id="1209926"/>
    <lineage>
        <taxon>Eukaryota</taxon>
        <taxon>Fungi</taxon>
        <taxon>Dikarya</taxon>
        <taxon>Ascomycota</taxon>
        <taxon>Pezizomycotina</taxon>
        <taxon>Sordariomycetes</taxon>
        <taxon>Hypocreomycetidae</taxon>
        <taxon>Glomerellales</taxon>
        <taxon>Glomerellaceae</taxon>
        <taxon>Colletotrichum</taxon>
    </lineage>
</organism>
<keyword evidence="2" id="KW-1185">Reference proteome</keyword>
<proteinExistence type="predicted"/>
<name>A0A1G4B8V3_9PEZI</name>
<dbReference type="EMBL" id="MJBS01000054">
    <property type="protein sequence ID" value="OHE97702.1"/>
    <property type="molecule type" value="Genomic_DNA"/>
</dbReference>
<sequence>MPLAKFVGAQKLVVDDANEAAIVPAAQEFPEADIPQEAHQSTDALLANLTQLELSNNSPLTYADNRNLEKRAEPNNKCKFFPGDFFYP</sequence>
<accession>A0A1G4B8V3</accession>
<dbReference type="Proteomes" id="UP000176998">
    <property type="component" value="Unassembled WGS sequence"/>
</dbReference>
<protein>
    <submittedName>
        <fullName evidence="1">Uncharacterized protein</fullName>
    </submittedName>
</protein>
<comment type="caution">
    <text evidence="1">The sequence shown here is derived from an EMBL/GenBank/DDBJ whole genome shotgun (WGS) entry which is preliminary data.</text>
</comment>
<dbReference type="STRING" id="1209926.A0A1G4B8V3"/>
<dbReference type="AlphaFoldDB" id="A0A1G4B8V3"/>
<dbReference type="RefSeq" id="XP_022474855.1">
    <property type="nucleotide sequence ID" value="XM_022618545.1"/>
</dbReference>
<dbReference type="GeneID" id="34560055"/>